<dbReference type="Pfam" id="PF06527">
    <property type="entry name" value="TniQ"/>
    <property type="match status" value="1"/>
</dbReference>
<evidence type="ECO:0000313" key="2">
    <source>
        <dbReference type="EMBL" id="MBD2532086.1"/>
    </source>
</evidence>
<proteinExistence type="predicted"/>
<feature type="domain" description="TniQ" evidence="1">
    <location>
        <begin position="2"/>
        <end position="44"/>
    </location>
</feature>
<dbReference type="InterPro" id="IPR009057">
    <property type="entry name" value="Homeodomain-like_sf"/>
</dbReference>
<dbReference type="EMBL" id="JACJSI010000048">
    <property type="protein sequence ID" value="MBD2532086.1"/>
    <property type="molecule type" value="Genomic_DNA"/>
</dbReference>
<evidence type="ECO:0000313" key="3">
    <source>
        <dbReference type="Proteomes" id="UP000623440"/>
    </source>
</evidence>
<comment type="caution">
    <text evidence="2">The sequence shown here is derived from an EMBL/GenBank/DDBJ whole genome shotgun (WGS) entry which is preliminary data.</text>
</comment>
<dbReference type="InterPro" id="IPR009492">
    <property type="entry name" value="TniQ"/>
</dbReference>
<protein>
    <submittedName>
        <fullName evidence="2">TniQ family protein</fullName>
    </submittedName>
</protein>
<organism evidence="2 3">
    <name type="scientific">Nostoc flagelliforme FACHB-838</name>
    <dbReference type="NCBI Taxonomy" id="2692904"/>
    <lineage>
        <taxon>Bacteria</taxon>
        <taxon>Bacillati</taxon>
        <taxon>Cyanobacteriota</taxon>
        <taxon>Cyanophyceae</taxon>
        <taxon>Nostocales</taxon>
        <taxon>Nostocaceae</taxon>
        <taxon>Nostoc</taxon>
    </lineage>
</organism>
<dbReference type="Proteomes" id="UP000623440">
    <property type="component" value="Unassembled WGS sequence"/>
</dbReference>
<reference evidence="2 3" key="1">
    <citation type="journal article" date="2020" name="ISME J.">
        <title>Comparative genomics reveals insights into cyanobacterial evolution and habitat adaptation.</title>
        <authorList>
            <person name="Chen M.Y."/>
            <person name="Teng W.K."/>
            <person name="Zhao L."/>
            <person name="Hu C.X."/>
            <person name="Zhou Y.K."/>
            <person name="Han B.P."/>
            <person name="Song L.R."/>
            <person name="Shu W.S."/>
        </authorList>
    </citation>
    <scope>NUCLEOTIDE SEQUENCE [LARGE SCALE GENOMIC DNA]</scope>
    <source>
        <strain evidence="2 3">FACHB-838</strain>
    </source>
</reference>
<keyword evidence="3" id="KW-1185">Reference proteome</keyword>
<gene>
    <name evidence="2" type="ORF">H6G97_21865</name>
</gene>
<name>A0ABR8DRQ1_9NOSO</name>
<sequence length="190" mass="22045">MFRTQSAWCTVCYEEWRLAKQVIYKPLLWTINSVKVCPLHKIYLCLQCSHCQQELPLLSWRSPTLRASPKLFNSNQVQDALLAILGSDKEPPLTMKEVATRLGYNRRTIFSHFPDLCSAISAKYRSYGKACHTEKIQQSCREVKQIVLKLHNQGEYPSEARVSEIMTHPGYLRYRQVRAALNETRREIGV</sequence>
<evidence type="ECO:0000259" key="1">
    <source>
        <dbReference type="Pfam" id="PF06527"/>
    </source>
</evidence>
<dbReference type="SUPFAM" id="SSF46689">
    <property type="entry name" value="Homeodomain-like"/>
    <property type="match status" value="1"/>
</dbReference>
<accession>A0ABR8DRQ1</accession>